<dbReference type="EMBL" id="JABXBU010001863">
    <property type="protein sequence ID" value="KAF8783310.1"/>
    <property type="molecule type" value="Genomic_DNA"/>
</dbReference>
<organism evidence="2 3">
    <name type="scientific">Argiope bruennichi</name>
    <name type="common">Wasp spider</name>
    <name type="synonym">Aranea bruennichi</name>
    <dbReference type="NCBI Taxonomy" id="94029"/>
    <lineage>
        <taxon>Eukaryota</taxon>
        <taxon>Metazoa</taxon>
        <taxon>Ecdysozoa</taxon>
        <taxon>Arthropoda</taxon>
        <taxon>Chelicerata</taxon>
        <taxon>Arachnida</taxon>
        <taxon>Araneae</taxon>
        <taxon>Araneomorphae</taxon>
        <taxon>Entelegynae</taxon>
        <taxon>Araneoidea</taxon>
        <taxon>Araneidae</taxon>
        <taxon>Argiope</taxon>
    </lineage>
</organism>
<evidence type="ECO:0000256" key="1">
    <source>
        <dbReference type="SAM" id="MobiDB-lite"/>
    </source>
</evidence>
<reference evidence="2" key="2">
    <citation type="submission" date="2020-06" db="EMBL/GenBank/DDBJ databases">
        <authorList>
            <person name="Sheffer M."/>
        </authorList>
    </citation>
    <scope>NUCLEOTIDE SEQUENCE</scope>
</reference>
<name>A0A8T0EZ12_ARGBR</name>
<dbReference type="Proteomes" id="UP000807504">
    <property type="component" value="Unassembled WGS sequence"/>
</dbReference>
<evidence type="ECO:0000313" key="3">
    <source>
        <dbReference type="Proteomes" id="UP000807504"/>
    </source>
</evidence>
<protein>
    <submittedName>
        <fullName evidence="2">Uncharacterized protein</fullName>
    </submittedName>
</protein>
<comment type="caution">
    <text evidence="2">The sequence shown here is derived from an EMBL/GenBank/DDBJ whole genome shotgun (WGS) entry which is preliminary data.</text>
</comment>
<dbReference type="AlphaFoldDB" id="A0A8T0EZ12"/>
<evidence type="ECO:0000313" key="2">
    <source>
        <dbReference type="EMBL" id="KAF8783310.1"/>
    </source>
</evidence>
<proteinExistence type="predicted"/>
<accession>A0A8T0EZ12</accession>
<sequence length="130" mass="14098">MSAQKNESRGRTESSDWPGGGGYLGQREKLVLGWDVSWISISLPPALCVSFRFPPPRRFGRFDGLMALRRRDFAIKQLTPPPPPSKTPIRFSTYPLTGDAGKVATSILQPLCTAGEIGLVVPLCVDTLAG</sequence>
<gene>
    <name evidence="2" type="ORF">HNY73_013489</name>
</gene>
<feature type="region of interest" description="Disordered" evidence="1">
    <location>
        <begin position="1"/>
        <end position="20"/>
    </location>
</feature>
<feature type="compositionally biased region" description="Basic and acidic residues" evidence="1">
    <location>
        <begin position="1"/>
        <end position="14"/>
    </location>
</feature>
<reference evidence="2" key="1">
    <citation type="journal article" date="2020" name="bioRxiv">
        <title>Chromosome-level reference genome of the European wasp spider Argiope bruennichi: a resource for studies on range expansion and evolutionary adaptation.</title>
        <authorList>
            <person name="Sheffer M.M."/>
            <person name="Hoppe A."/>
            <person name="Krehenwinkel H."/>
            <person name="Uhl G."/>
            <person name="Kuss A.W."/>
            <person name="Jensen L."/>
            <person name="Jensen C."/>
            <person name="Gillespie R.G."/>
            <person name="Hoff K.J."/>
            <person name="Prost S."/>
        </authorList>
    </citation>
    <scope>NUCLEOTIDE SEQUENCE</scope>
</reference>
<keyword evidence="3" id="KW-1185">Reference proteome</keyword>